<feature type="transmembrane region" description="Helical" evidence="2">
    <location>
        <begin position="370"/>
        <end position="391"/>
    </location>
</feature>
<keyword evidence="2" id="KW-0472">Membrane</keyword>
<evidence type="ECO:0000313" key="3">
    <source>
        <dbReference type="EMBL" id="KAG7382205.1"/>
    </source>
</evidence>
<feature type="transmembrane region" description="Helical" evidence="2">
    <location>
        <begin position="148"/>
        <end position="171"/>
    </location>
</feature>
<dbReference type="GO" id="GO:0005247">
    <property type="term" value="F:voltage-gated chloride channel activity"/>
    <property type="evidence" value="ECO:0007669"/>
    <property type="project" value="TreeGrafter"/>
</dbReference>
<keyword evidence="4" id="KW-1185">Reference proteome</keyword>
<comment type="caution">
    <text evidence="3">The sequence shown here is derived from an EMBL/GenBank/DDBJ whole genome shotgun (WGS) entry which is preliminary data.</text>
</comment>
<accession>A0A8T1VLL7</accession>
<dbReference type="OrthoDB" id="4564at2759"/>
<feature type="transmembrane region" description="Helical" evidence="2">
    <location>
        <begin position="497"/>
        <end position="526"/>
    </location>
</feature>
<name>A0A8T1VLL7_9STRA</name>
<feature type="transmembrane region" description="Helical" evidence="2">
    <location>
        <begin position="327"/>
        <end position="349"/>
    </location>
</feature>
<evidence type="ECO:0000313" key="4">
    <source>
        <dbReference type="Proteomes" id="UP000694044"/>
    </source>
</evidence>
<feature type="transmembrane region" description="Helical" evidence="2">
    <location>
        <begin position="285"/>
        <end position="307"/>
    </location>
</feature>
<proteinExistence type="predicted"/>
<dbReference type="Pfam" id="PF00654">
    <property type="entry name" value="Voltage_CLC"/>
    <property type="match status" value="1"/>
</dbReference>
<feature type="transmembrane region" description="Helical" evidence="2">
    <location>
        <begin position="255"/>
        <end position="273"/>
    </location>
</feature>
<keyword evidence="2" id="KW-0812">Transmembrane</keyword>
<evidence type="ECO:0000256" key="2">
    <source>
        <dbReference type="SAM" id="Phobius"/>
    </source>
</evidence>
<feature type="transmembrane region" description="Helical" evidence="2">
    <location>
        <begin position="226"/>
        <end position="249"/>
    </location>
</feature>
<keyword evidence="2" id="KW-1133">Transmembrane helix</keyword>
<dbReference type="GO" id="GO:0016020">
    <property type="term" value="C:membrane"/>
    <property type="evidence" value="ECO:0007669"/>
    <property type="project" value="InterPro"/>
</dbReference>
<feature type="transmembrane region" description="Helical" evidence="2">
    <location>
        <begin position="183"/>
        <end position="205"/>
    </location>
</feature>
<dbReference type="AlphaFoldDB" id="A0A8T1VLL7"/>
<feature type="transmembrane region" description="Helical" evidence="2">
    <location>
        <begin position="426"/>
        <end position="449"/>
    </location>
</feature>
<sequence length="893" mass="97018">MTSKNRRQRSTSVSFGAGSIPRPSFNPEPSNATLRRRSSSPRVSSPWRRADSVMERIMNPFLDRESPSHWHHYKPVPTVPELQLTPEAAAIPATVAATGIRHTQLAAAEKAQPTYKKALAFHDGLHSTYVAGYPRGLRGLFVLVQSPLLLIGIGIFAGSVGLGIDVWSVAIAEYHQWFGDQGFGLFALSALLAGGFSAVLTQCVCPQAAGSGLPFMRVAISGIDMSAYLSFRCVATKIVGLMAALGAGLSIGKEGPFIMISCGFASVLMNWRPFRRIRDDDTKRLEMLACACAAGVAATFGSPFGGVLFGVEVTSHFYLVRTLPRSFFAAIVGALFVDFGAAKTNYGLFGNRSMGISADTDAVNGSGGATFVDLCIFAIMGVACGLGGAFFNYSLSILVRARDHFFEASSSSPPRRAWWNALGKRLGLVLVVTMLSCWLEFYGDSAWFLRHGSPRRILDALFSKDKQVFAVDGTPESTEEDSLLLSRSLVTFLPLKYMLTLISIVLPVPAGLFTPTFVIGGIFGRLVGEAVRAFDLFHTHYEPFEFAIIGAGAFSSGVTHAVSTAVIIMEISHTDGLNLPVSVAILTAYFTAKRFTENVYDVLIVSSNLPRLKKLPKAAYDIPAWEVMKDVAEMGVLTADSTYEDALALLKRSDMEPVFPVVDSLENRFLLATVTRSRLAYAVSRCQRQGVTPIPLTPASLRRPTHAEAVATAATSLLFPTTPRSATPTAMRTIGYDSGIRGPTPVVRAAYGALESMPRYDTEEFEDVEAENGLDELPAQLLSSPIHFAFGRGGKVMDWGTNEVCERSKLTVLIDPSPFQLMEMTPMRRVDMLFRMLKLNNVFVARSGKLMGVISLERMMTFLGTTTPYQAPGLLRTLKNFCYKPSATDNTIN</sequence>
<dbReference type="InterPro" id="IPR001807">
    <property type="entry name" value="ClC"/>
</dbReference>
<dbReference type="EMBL" id="JAGDFM010000216">
    <property type="protein sequence ID" value="KAG7382205.1"/>
    <property type="molecule type" value="Genomic_DNA"/>
</dbReference>
<gene>
    <name evidence="3" type="primary">CLH-4_6</name>
    <name evidence="3" type="ORF">PHYPSEUDO_005133</name>
</gene>
<reference evidence="3" key="1">
    <citation type="submission" date="2021-02" db="EMBL/GenBank/DDBJ databases">
        <authorList>
            <person name="Palmer J.M."/>
        </authorList>
    </citation>
    <scope>NUCLEOTIDE SEQUENCE</scope>
    <source>
        <strain evidence="3">SCRP734</strain>
    </source>
</reference>
<organism evidence="3 4">
    <name type="scientific">Phytophthora pseudosyringae</name>
    <dbReference type="NCBI Taxonomy" id="221518"/>
    <lineage>
        <taxon>Eukaryota</taxon>
        <taxon>Sar</taxon>
        <taxon>Stramenopiles</taxon>
        <taxon>Oomycota</taxon>
        <taxon>Peronosporomycetes</taxon>
        <taxon>Peronosporales</taxon>
        <taxon>Peronosporaceae</taxon>
        <taxon>Phytophthora</taxon>
    </lineage>
</organism>
<dbReference type="PANTHER" id="PTHR45720:SF10">
    <property type="entry name" value="CHLORIDE CHANNEL PROTEIN 2"/>
    <property type="match status" value="1"/>
</dbReference>
<evidence type="ECO:0000256" key="1">
    <source>
        <dbReference type="SAM" id="MobiDB-lite"/>
    </source>
</evidence>
<dbReference type="InterPro" id="IPR050970">
    <property type="entry name" value="Cl_channel_volt-gated"/>
</dbReference>
<protein>
    <submittedName>
        <fullName evidence="3">Dipeptidyl peptidase 2</fullName>
    </submittedName>
</protein>
<feature type="region of interest" description="Disordered" evidence="1">
    <location>
        <begin position="1"/>
        <end position="48"/>
    </location>
</feature>
<dbReference type="PANTHER" id="PTHR45720">
    <property type="entry name" value="CHLORIDE CHANNEL PROTEIN 2"/>
    <property type="match status" value="1"/>
</dbReference>
<dbReference type="Proteomes" id="UP000694044">
    <property type="component" value="Unassembled WGS sequence"/>
</dbReference>